<accession>A0A370TGH5</accession>
<dbReference type="RefSeq" id="XP_031867288.1">
    <property type="nucleotide sequence ID" value="XM_032016057.1"/>
</dbReference>
<gene>
    <name evidence="2" type="ORF">BP5553_07434</name>
</gene>
<dbReference type="EMBL" id="NPIC01000007">
    <property type="protein sequence ID" value="RDL34306.1"/>
    <property type="molecule type" value="Genomic_DNA"/>
</dbReference>
<evidence type="ECO:0008006" key="4">
    <source>
        <dbReference type="Google" id="ProtNLM"/>
    </source>
</evidence>
<dbReference type="OrthoDB" id="5223589at2759"/>
<dbReference type="Pfam" id="PF06912">
    <property type="entry name" value="DUF1275"/>
    <property type="match status" value="1"/>
</dbReference>
<proteinExistence type="predicted"/>
<keyword evidence="1" id="KW-0472">Membrane</keyword>
<evidence type="ECO:0000256" key="1">
    <source>
        <dbReference type="SAM" id="Phobius"/>
    </source>
</evidence>
<organism evidence="2 3">
    <name type="scientific">Venustampulla echinocandica</name>
    <dbReference type="NCBI Taxonomy" id="2656787"/>
    <lineage>
        <taxon>Eukaryota</taxon>
        <taxon>Fungi</taxon>
        <taxon>Dikarya</taxon>
        <taxon>Ascomycota</taxon>
        <taxon>Pezizomycotina</taxon>
        <taxon>Leotiomycetes</taxon>
        <taxon>Helotiales</taxon>
        <taxon>Pleuroascaceae</taxon>
        <taxon>Venustampulla</taxon>
    </lineage>
</organism>
<sequence>MSSRWCQTDSAQRNCTNQPAHSLRWRTFAHALIRDDFLLECQLLLLSFSIGIQDAASFPDYHCFASNQTGNTVLLAVGVAKLTTLFSLSNIGISLSMFVLGGFLPGQVGNYFGPRKRWWLMASSIIQTALVFIAAGIQYAGPSPVEDTGPHALAVISLLAFSSGAQVAMARGLQVTEITTAMATAAYVDIFIDKEMFAQKNRRRNRRIAFLLSLFAGSFAGAFAYKAQGSPFALIVSGIGKALVTISLVANRDMGEEDIRIEKRGGIV</sequence>
<feature type="transmembrane region" description="Helical" evidence="1">
    <location>
        <begin position="152"/>
        <end position="173"/>
    </location>
</feature>
<dbReference type="InterPro" id="IPR010699">
    <property type="entry name" value="DUF1275"/>
</dbReference>
<evidence type="ECO:0000313" key="2">
    <source>
        <dbReference type="EMBL" id="RDL34306.1"/>
    </source>
</evidence>
<keyword evidence="1" id="KW-0812">Transmembrane</keyword>
<protein>
    <recommendedName>
        <fullName evidence="4">DUF1275 domain protein</fullName>
    </recommendedName>
</protein>
<name>A0A370TGH5_9HELO</name>
<feature type="transmembrane region" description="Helical" evidence="1">
    <location>
        <begin position="85"/>
        <end position="106"/>
    </location>
</feature>
<dbReference type="Proteomes" id="UP000254866">
    <property type="component" value="Unassembled WGS sequence"/>
</dbReference>
<dbReference type="AlphaFoldDB" id="A0A370TGH5"/>
<evidence type="ECO:0000313" key="3">
    <source>
        <dbReference type="Proteomes" id="UP000254866"/>
    </source>
</evidence>
<reference evidence="2 3" key="1">
    <citation type="journal article" date="2018" name="IMA Fungus">
        <title>IMA Genome-F 9: Draft genome sequence of Annulohypoxylon stygium, Aspergillus mulundensis, Berkeleyomyces basicola (syn. Thielaviopsis basicola), Ceratocystis smalleyi, two Cercospora beticola strains, Coleophoma cylindrospora, Fusarium fracticaudum, Phialophora cf. hyalina, and Morchella septimelata.</title>
        <authorList>
            <person name="Wingfield B.D."/>
            <person name="Bills G.F."/>
            <person name="Dong Y."/>
            <person name="Huang W."/>
            <person name="Nel W.J."/>
            <person name="Swalarsk-Parry B.S."/>
            <person name="Vaghefi N."/>
            <person name="Wilken P.M."/>
            <person name="An Z."/>
            <person name="de Beer Z.W."/>
            <person name="De Vos L."/>
            <person name="Chen L."/>
            <person name="Duong T.A."/>
            <person name="Gao Y."/>
            <person name="Hammerbacher A."/>
            <person name="Kikkert J.R."/>
            <person name="Li Y."/>
            <person name="Li H."/>
            <person name="Li K."/>
            <person name="Li Q."/>
            <person name="Liu X."/>
            <person name="Ma X."/>
            <person name="Naidoo K."/>
            <person name="Pethybridge S.J."/>
            <person name="Sun J."/>
            <person name="Steenkamp E.T."/>
            <person name="van der Nest M.A."/>
            <person name="van Wyk S."/>
            <person name="Wingfield M.J."/>
            <person name="Xiong C."/>
            <person name="Yue Q."/>
            <person name="Zhang X."/>
        </authorList>
    </citation>
    <scope>NUCLEOTIDE SEQUENCE [LARGE SCALE GENOMIC DNA]</scope>
    <source>
        <strain evidence="2 3">BP 5553</strain>
    </source>
</reference>
<feature type="transmembrane region" description="Helical" evidence="1">
    <location>
        <begin position="208"/>
        <end position="225"/>
    </location>
</feature>
<dbReference type="PANTHER" id="PTHR37488">
    <property type="entry name" value="DUF1275 DOMAIN-CONTAINING PROTEIN"/>
    <property type="match status" value="1"/>
</dbReference>
<dbReference type="PANTHER" id="PTHR37488:SF2">
    <property type="entry name" value="DUF1275 DOMAIN-CONTAINING PROTEIN"/>
    <property type="match status" value="1"/>
</dbReference>
<feature type="transmembrane region" description="Helical" evidence="1">
    <location>
        <begin position="118"/>
        <end position="140"/>
    </location>
</feature>
<feature type="transmembrane region" description="Helical" evidence="1">
    <location>
        <begin position="231"/>
        <end position="250"/>
    </location>
</feature>
<comment type="caution">
    <text evidence="2">The sequence shown here is derived from an EMBL/GenBank/DDBJ whole genome shotgun (WGS) entry which is preliminary data.</text>
</comment>
<keyword evidence="1" id="KW-1133">Transmembrane helix</keyword>
<dbReference type="STRING" id="2656787.A0A370TGH5"/>
<keyword evidence="3" id="KW-1185">Reference proteome</keyword>
<dbReference type="GeneID" id="43600283"/>